<dbReference type="Pfam" id="PF01979">
    <property type="entry name" value="Amidohydro_1"/>
    <property type="match status" value="1"/>
</dbReference>
<dbReference type="InterPro" id="IPR050287">
    <property type="entry name" value="MTA/SAH_deaminase"/>
</dbReference>
<dbReference type="PANTHER" id="PTHR43794">
    <property type="entry name" value="AMINOHYDROLASE SSNA-RELATED"/>
    <property type="match status" value="1"/>
</dbReference>
<dbReference type="GO" id="GO:0016787">
    <property type="term" value="F:hydrolase activity"/>
    <property type="evidence" value="ECO:0007669"/>
    <property type="project" value="UniProtKB-KW"/>
</dbReference>
<accession>A0ABS2KQI7</accession>
<protein>
    <submittedName>
        <fullName evidence="3">Cytosine/adenosine deaminase-related metal-dependent hydrolase</fullName>
    </submittedName>
</protein>
<organism evidence="3 4">
    <name type="scientific">Rhodococcoides corynebacterioides</name>
    <dbReference type="NCBI Taxonomy" id="53972"/>
    <lineage>
        <taxon>Bacteria</taxon>
        <taxon>Bacillati</taxon>
        <taxon>Actinomycetota</taxon>
        <taxon>Actinomycetes</taxon>
        <taxon>Mycobacteriales</taxon>
        <taxon>Nocardiaceae</taxon>
        <taxon>Rhodococcoides</taxon>
    </lineage>
</organism>
<dbReference type="InterPro" id="IPR006680">
    <property type="entry name" value="Amidohydro-rel"/>
</dbReference>
<dbReference type="Gene3D" id="3.20.20.140">
    <property type="entry name" value="Metal-dependent hydrolases"/>
    <property type="match status" value="1"/>
</dbReference>
<dbReference type="InterPro" id="IPR011059">
    <property type="entry name" value="Metal-dep_hydrolase_composite"/>
</dbReference>
<keyword evidence="1 3" id="KW-0378">Hydrolase</keyword>
<keyword evidence="4" id="KW-1185">Reference proteome</keyword>
<dbReference type="CDD" id="cd01298">
    <property type="entry name" value="ATZ_TRZ_like"/>
    <property type="match status" value="1"/>
</dbReference>
<name>A0ABS2KQI7_9NOCA</name>
<proteinExistence type="predicted"/>
<dbReference type="InterPro" id="IPR032466">
    <property type="entry name" value="Metal_Hydrolase"/>
</dbReference>
<reference evidence="3 4" key="1">
    <citation type="submission" date="2021-01" db="EMBL/GenBank/DDBJ databases">
        <title>Genomics of switchgrass bacterial isolates.</title>
        <authorList>
            <person name="Shade A."/>
        </authorList>
    </citation>
    <scope>NUCLEOTIDE SEQUENCE [LARGE SCALE GENOMIC DNA]</scope>
    <source>
        <strain evidence="3 4">PvP111</strain>
    </source>
</reference>
<comment type="caution">
    <text evidence="3">The sequence shown here is derived from an EMBL/GenBank/DDBJ whole genome shotgun (WGS) entry which is preliminary data.</text>
</comment>
<evidence type="ECO:0000259" key="2">
    <source>
        <dbReference type="Pfam" id="PF01979"/>
    </source>
</evidence>
<dbReference type="SUPFAM" id="SSF51338">
    <property type="entry name" value="Composite domain of metallo-dependent hydrolases"/>
    <property type="match status" value="1"/>
</dbReference>
<dbReference type="SUPFAM" id="SSF51556">
    <property type="entry name" value="Metallo-dependent hydrolases"/>
    <property type="match status" value="1"/>
</dbReference>
<dbReference type="EMBL" id="JAFBBK010000001">
    <property type="protein sequence ID" value="MBM7414236.1"/>
    <property type="molecule type" value="Genomic_DNA"/>
</dbReference>
<dbReference type="Proteomes" id="UP000703038">
    <property type="component" value="Unassembled WGS sequence"/>
</dbReference>
<feature type="domain" description="Amidohydrolase-related" evidence="2">
    <location>
        <begin position="69"/>
        <end position="402"/>
    </location>
</feature>
<dbReference type="NCBIfam" id="NF006055">
    <property type="entry name" value="PRK08203.1"/>
    <property type="match status" value="1"/>
</dbReference>
<dbReference type="Gene3D" id="2.30.40.10">
    <property type="entry name" value="Urease, subunit C, domain 1"/>
    <property type="match status" value="1"/>
</dbReference>
<evidence type="ECO:0000313" key="3">
    <source>
        <dbReference type="EMBL" id="MBM7414236.1"/>
    </source>
</evidence>
<sequence length="465" mass="49005">MTQRGQEYDVPDRILITGAHVITVDPARSEWAAGWVLIEDGLIAALGDGTPPPLPEGPEITVIDGRGCVLTPGLVNTHHHLYQWITRGLAADSTLFEWLTTLYPVWAGIDADSVRVAATGGLARLAATGCTTTTDHLYVFPHDGGDVLGAEIDAARTVGLRFHPTRGSMDLGHSQGGLPPDSVVESLDAILAASSAAVDRWHDPSFGSMLRIALAPCSPFSVTADLLRESAKLARELGVRLHTHLAETLDEEEFCRSNFGMTPVQYMESVGWVGDDVWYAHAVHLDDAAIATMAATGTGAAHCPTSNARLGAGIARARDLIDARVPLGLGVDGAASNESCSMLEEAHHAALFARARGGPRAMTVRESLDLATLGGARVLGRENEIGSLEVGKLADLALWRIDGAAHAGITDPVAALVLGDRPPLERLLVHGRVVVENGVVVTVDEETVARDVAAAHTALLTKAGR</sequence>
<dbReference type="PANTHER" id="PTHR43794:SF11">
    <property type="entry name" value="AMIDOHYDROLASE-RELATED DOMAIN-CONTAINING PROTEIN"/>
    <property type="match status" value="1"/>
</dbReference>
<evidence type="ECO:0000256" key="1">
    <source>
        <dbReference type="ARBA" id="ARBA00022801"/>
    </source>
</evidence>
<dbReference type="RefSeq" id="WP_307806159.1">
    <property type="nucleotide sequence ID" value="NZ_JAFBBK010000001.1"/>
</dbReference>
<evidence type="ECO:0000313" key="4">
    <source>
        <dbReference type="Proteomes" id="UP000703038"/>
    </source>
</evidence>
<gene>
    <name evidence="3" type="ORF">JOE42_000969</name>
</gene>